<dbReference type="HOGENOM" id="CLU_037349_1_0_1"/>
<dbReference type="Gene3D" id="3.40.50.12780">
    <property type="entry name" value="N-terminal domain of ligase-like"/>
    <property type="match status" value="1"/>
</dbReference>
<dbReference type="EMBL" id="AWSO01000988">
    <property type="protein sequence ID" value="ESK86029.1"/>
    <property type="molecule type" value="Genomic_DNA"/>
</dbReference>
<dbReference type="OrthoDB" id="2894344at2759"/>
<dbReference type="InterPro" id="IPR000873">
    <property type="entry name" value="AMP-dep_synth/lig_dom"/>
</dbReference>
<dbReference type="STRING" id="1381753.V2Y312"/>
<comment type="caution">
    <text evidence="3">The sequence shown here is derived from an EMBL/GenBank/DDBJ whole genome shotgun (WGS) entry which is preliminary data.</text>
</comment>
<dbReference type="PANTHER" id="PTHR43201:SF8">
    <property type="entry name" value="ACYL-COA SYNTHETASE FAMILY MEMBER 3"/>
    <property type="match status" value="1"/>
</dbReference>
<keyword evidence="4" id="KW-1185">Reference proteome</keyword>
<dbReference type="InterPro" id="IPR042099">
    <property type="entry name" value="ANL_N_sf"/>
</dbReference>
<evidence type="ECO:0000313" key="4">
    <source>
        <dbReference type="Proteomes" id="UP000017559"/>
    </source>
</evidence>
<dbReference type="Pfam" id="PF00501">
    <property type="entry name" value="AMP-binding"/>
    <property type="match status" value="1"/>
</dbReference>
<dbReference type="AlphaFoldDB" id="V2Y312"/>
<gene>
    <name evidence="3" type="ORF">Moror_9407</name>
</gene>
<name>V2Y312_MONRO</name>
<dbReference type="GO" id="GO:0031956">
    <property type="term" value="F:medium-chain fatty acid-CoA ligase activity"/>
    <property type="evidence" value="ECO:0007669"/>
    <property type="project" value="TreeGrafter"/>
</dbReference>
<dbReference type="Pfam" id="PF23562">
    <property type="entry name" value="AMP-binding_C_3"/>
    <property type="match status" value="1"/>
</dbReference>
<evidence type="ECO:0000256" key="1">
    <source>
        <dbReference type="ARBA" id="ARBA00006432"/>
    </source>
</evidence>
<dbReference type="Proteomes" id="UP000017559">
    <property type="component" value="Unassembled WGS sequence"/>
</dbReference>
<evidence type="ECO:0000259" key="2">
    <source>
        <dbReference type="Pfam" id="PF00501"/>
    </source>
</evidence>
<organism evidence="3 4">
    <name type="scientific">Moniliophthora roreri (strain MCA 2997)</name>
    <name type="common">Cocoa frosty pod rot fungus</name>
    <name type="synonym">Crinipellis roreri</name>
    <dbReference type="NCBI Taxonomy" id="1381753"/>
    <lineage>
        <taxon>Eukaryota</taxon>
        <taxon>Fungi</taxon>
        <taxon>Dikarya</taxon>
        <taxon>Basidiomycota</taxon>
        <taxon>Agaricomycotina</taxon>
        <taxon>Agaricomycetes</taxon>
        <taxon>Agaricomycetidae</taxon>
        <taxon>Agaricales</taxon>
        <taxon>Marasmiineae</taxon>
        <taxon>Marasmiaceae</taxon>
        <taxon>Moniliophthora</taxon>
    </lineage>
</organism>
<dbReference type="PANTHER" id="PTHR43201">
    <property type="entry name" value="ACYL-COA SYNTHETASE"/>
    <property type="match status" value="1"/>
</dbReference>
<proteinExistence type="inferred from homology"/>
<accession>V2Y312</accession>
<dbReference type="GO" id="GO:0006631">
    <property type="term" value="P:fatty acid metabolic process"/>
    <property type="evidence" value="ECO:0007669"/>
    <property type="project" value="TreeGrafter"/>
</dbReference>
<comment type="similarity">
    <text evidence="1">Belongs to the ATP-dependent AMP-binding enzyme family.</text>
</comment>
<protein>
    <submittedName>
        <fullName evidence="3">Amp-ligase</fullName>
    </submittedName>
</protein>
<sequence length="592" mass="66484">MEAFYPRALIPISHGAEPNVSDPQSVQLKTLTPDMQLPAEHGRTDHAVLGDDEYLIQLLRKSKMFRTHLTILEEALTKHASATAFKIPVIDPQSSELQDWIPITYSQWASDVNSLARHWFRVLSGSGVEQGSVVALCLGGYEYIDVVQIYAISKAGYIPHIFSRLPGISIVKDLLHKSDTKAFIRSTSFKDVLKSIDDIPTFDPARLEDVDFSNIEFIPPLPENHADDTVLIAHTSGSTSGAPKLVYVSYRWLDGTMKKFGEPWPNKRKPESMNWMGNACHMAQFSLLLGRVKEADCVIQPRKPGDLDELIDLVKRDMFDTLSVFAPSLVKLLNASQSDHHLRVSLARLKMIFSGGATLPRSAEEYAAKNNINIVNLYATTEAGMVMISKGTRYDPLNHFHICDVPGVSYRLDPVTHDGEGTQYSTNLLELVVLSDSIDCPSPSFRRPDDGHFHTGDLWEQSDDGGYIYRGRDDDWIKCENGCRCDTSAIEDNARKTCSDLIFDCVVVGNNRPSPVIIVEPKEDSEHEKLKKEIFKRMEPFNSQRLSHERIASLQMIVIVPKNELPRTAAKGNIRRKAAEETYRQLLDTIYA</sequence>
<dbReference type="SUPFAM" id="SSF56801">
    <property type="entry name" value="Acetyl-CoA synthetase-like"/>
    <property type="match status" value="1"/>
</dbReference>
<evidence type="ECO:0000313" key="3">
    <source>
        <dbReference type="EMBL" id="ESK86029.1"/>
    </source>
</evidence>
<dbReference type="KEGG" id="mrr:Moror_9407"/>
<reference evidence="3 4" key="1">
    <citation type="journal article" date="2014" name="BMC Genomics">
        <title>Genome and secretome analysis of the hemibiotrophic fungal pathogen, Moniliophthora roreri, which causes frosty pod rot disease of cacao: mechanisms of the biotrophic and necrotrophic phases.</title>
        <authorList>
            <person name="Meinhardt L.W."/>
            <person name="Costa G.G.L."/>
            <person name="Thomazella D.P.T."/>
            <person name="Teixeira P.J.P.L."/>
            <person name="Carazzolle M.F."/>
            <person name="Schuster S.C."/>
            <person name="Carlson J.E."/>
            <person name="Guiltinan M.J."/>
            <person name="Mieczkowski P."/>
            <person name="Farmer A."/>
            <person name="Ramaraj T."/>
            <person name="Crozier J."/>
            <person name="Davis R.E."/>
            <person name="Shao J."/>
            <person name="Melnick R.L."/>
            <person name="Pereira G.A.G."/>
            <person name="Bailey B.A."/>
        </authorList>
    </citation>
    <scope>NUCLEOTIDE SEQUENCE [LARGE SCALE GENOMIC DNA]</scope>
    <source>
        <strain evidence="3 4">MCA 2997</strain>
    </source>
</reference>
<feature type="domain" description="AMP-dependent synthetase/ligase" evidence="2">
    <location>
        <begin position="75"/>
        <end position="390"/>
    </location>
</feature>